<evidence type="ECO:0000256" key="3">
    <source>
        <dbReference type="SAM" id="SignalP"/>
    </source>
</evidence>
<keyword evidence="2" id="KW-1133">Transmembrane helix</keyword>
<dbReference type="EMBL" id="JALJYF010000003">
    <property type="protein sequence ID" value="MCP1728648.1"/>
    <property type="molecule type" value="Genomic_DNA"/>
</dbReference>
<keyword evidence="2" id="KW-0812">Transmembrane</keyword>
<feature type="region of interest" description="Disordered" evidence="1">
    <location>
        <begin position="128"/>
        <end position="149"/>
    </location>
</feature>
<feature type="transmembrane region" description="Helical" evidence="2">
    <location>
        <begin position="1837"/>
        <end position="1856"/>
    </location>
</feature>
<dbReference type="InterPro" id="IPR013783">
    <property type="entry name" value="Ig-like_fold"/>
</dbReference>
<dbReference type="PROSITE" id="PS50268">
    <property type="entry name" value="CADHERIN_2"/>
    <property type="match status" value="1"/>
</dbReference>
<evidence type="ECO:0000256" key="2">
    <source>
        <dbReference type="SAM" id="Phobius"/>
    </source>
</evidence>
<keyword evidence="2" id="KW-0472">Membrane</keyword>
<feature type="chain" id="PRO_5045645416" description="Cadherin domain-containing protein" evidence="3">
    <location>
        <begin position="31"/>
        <end position="1870"/>
    </location>
</feature>
<dbReference type="InterPro" id="IPR001434">
    <property type="entry name" value="OmcB-like_DUF11"/>
</dbReference>
<feature type="region of interest" description="Disordered" evidence="1">
    <location>
        <begin position="536"/>
        <end position="556"/>
    </location>
</feature>
<feature type="region of interest" description="Disordered" evidence="1">
    <location>
        <begin position="671"/>
        <end position="741"/>
    </location>
</feature>
<gene>
    <name evidence="5" type="ORF">J2T60_002662</name>
</gene>
<dbReference type="InterPro" id="IPR002126">
    <property type="entry name" value="Cadherin-like_dom"/>
</dbReference>
<dbReference type="PANTHER" id="PTHR24273:SF32">
    <property type="entry name" value="HYALIN"/>
    <property type="match status" value="1"/>
</dbReference>
<dbReference type="Pfam" id="PF01345">
    <property type="entry name" value="DUF11"/>
    <property type="match status" value="1"/>
</dbReference>
<sequence>MKKIFGQSQWQAFFMVLAFLMLALPSAAMANGDSVTVDVGELESDKEVTVRFQATVSTDLPASDSSVTRNVTVSGQDDGGTPLTDVTATTTAPVSRVITQTQIDEFRAGGGSVGHIQLGESVEVHVSVDSGPSGGPVPEGETVTVSGGGASSCGATLDAAGEGSCELTPTAGGEQDIQASFAQTSEFEASDATPLDLLVNRPPAFDTTPDTEIGEGLPYEYIASVSDPDGHSLGLTAATLPDWLSLVDNGDDSATLSGTPGLADVGDHSVVIEADDGFGGITQQDFTITVTENTLPEFTSTPVTEVGVLRDYESTVVAVDQDDDYITLSVDNAPAWLSFTQTVDDAGYAEGVLSGTPGAGDDGDYSIDLIANDGRGADVMDTFTLTVEPNTPPAFDSTPVEGGGEGLDYEYEVIVTDPDGDEIDLSKTPLGEPWLDFTQTLNEPGEARGILSGSPEMGDAGNYSIEIHAEDERGETTVQSFTLQIDENSLPSITSTPVTDADENIPYHYDVEASDPDGDALTFTMTTGPAWLSLSSSDDTTAELSGEPGSSDVGTHNVTLEVDDGRGGVDTQSFTIDVEANQPPEFVSSPQTEFREGDNYSYTVVTIDPDGDPITLTARTLPDWLSFSDNGDGSALLEGSVGADEVGSHSVVLEAEDDRGGMTEQSFTIEVEANQPPEFTSSPETNIREGDDYNYSVAASDPEGDPITLTATSLPDWLSFSDAGDGSGELEGSAGADEVGSHSVVLEAEDDRGGMTEQSFTIEVDANQPPEFTSSPETDIREGDDYSYSVVASDPEEDPITLTARTLPEWLSFSDGGDGSGSLEGSAGADEVGSHSVVLEAEDDRGGVTEQSFTIEVEANQAPEFTSSPETDIREGDDYSYAVVASDPEGDPIILTASTLPDWLSFSDAGDGSGELEGSVGADEVGSHSVVLEAEDDRSGVAEQSFTIEVEANQPPEFTSSPETEADVGEAYHYEVTATDPEGDPIELSALELPDWLSLSDQGDGNGELSGTPEETDEGEHEVRLLVADDRGGENEQTFTIEVEDIEAPEFTSTPLTRAEPGESYEYVINASGDELTFSAPVLPDWLTLNDQGDGVAELSGTPSGNDEGSHAIELVAENRRGQDEQSFDIQVIDGVSFISDPVPHVIIEQEYTYLVETLSASPEDVEISGEELPDWLDLTDLGDGTAVLEGSPSEEDIGSYSLALSAEYRDAADQQGYDLHVLSGESADPLVSLDARARFVAEGDPIQWEVDLRNQGLEETEPMRISVEFFADEAFEVSIAPSVNCSSVDEPEVATVALNCDAEALVAGEQWLSSVEAELSSAQDVFTRVRVLEETSSEQVLVDADVAEVHVYDTLWTEPTHSTEVETTVLARGDLTLDGRKDLVLADGSSGRIRLMADQGNADFYELISFDHPGEIRVLSLASISDGDRPELIVAGGDERARVYQYDGTGFSTYQVLDDSEGVTGIAANQPDNAEDKIVAFSARPGVENSVWTVTDEGILQRVASLGDQDSRAVAMADLDQTGIKQLIFANHDGPARIYRDRSDEPGGLDYGLDQELGDGGFVDVAVGDFDGDGIQDVAFAASSQDGNDLDPPLNPVYFGDGQGLLGDRAYMGRSDTLSLLSVPAPFGLGHDLAVVNRGGAQQHYAFSEDRSPTLDGLMKAVHHVEAALFGDLDHSGLLDGVFVRGDEGMEVFLRSDFLEEGEQLADLSVELTVSHSRQPLGEPVEVTVLIRNDGPDEARGASVTLPYSSLFDLSAFKKGEAWCEVDNATIDCDLPFIAADEALEIRFVGSSDSPGLAYFDVEVSATTEDPVSENNHDIAEVTFVRLQDRQVSGGGSLSSFTIAALLLVMLLGLIGKGGNRPRVRDSLP</sequence>
<feature type="domain" description="Cadherin" evidence="4">
    <location>
        <begin position="477"/>
        <end position="586"/>
    </location>
</feature>
<reference evidence="5 6" key="1">
    <citation type="submission" date="2022-03" db="EMBL/GenBank/DDBJ databases">
        <title>Genomic Encyclopedia of Type Strains, Phase III (KMG-III): the genomes of soil and plant-associated and newly described type strains.</title>
        <authorList>
            <person name="Whitman W."/>
        </authorList>
    </citation>
    <scope>NUCLEOTIDE SEQUENCE [LARGE SCALE GENOMIC DNA]</scope>
    <source>
        <strain evidence="5 6">BSker1</strain>
    </source>
</reference>
<dbReference type="Pfam" id="PF05345">
    <property type="entry name" value="He_PIG"/>
    <property type="match status" value="9"/>
</dbReference>
<dbReference type="Proteomes" id="UP001523550">
    <property type="component" value="Unassembled WGS sequence"/>
</dbReference>
<evidence type="ECO:0000259" key="4">
    <source>
        <dbReference type="PROSITE" id="PS50268"/>
    </source>
</evidence>
<dbReference type="SMART" id="SM00736">
    <property type="entry name" value="CADG"/>
    <property type="match status" value="10"/>
</dbReference>
<evidence type="ECO:0000256" key="1">
    <source>
        <dbReference type="SAM" id="MobiDB-lite"/>
    </source>
</evidence>
<organism evidence="5 6">
    <name type="scientific">Natronospira proteinivora</name>
    <dbReference type="NCBI Taxonomy" id="1807133"/>
    <lineage>
        <taxon>Bacteria</taxon>
        <taxon>Pseudomonadati</taxon>
        <taxon>Pseudomonadota</taxon>
        <taxon>Gammaproteobacteria</taxon>
        <taxon>Natronospirales</taxon>
        <taxon>Natronospiraceae</taxon>
        <taxon>Natronospira</taxon>
    </lineage>
</organism>
<comment type="caution">
    <text evidence="5">The sequence shown here is derived from an EMBL/GenBank/DDBJ whole genome shotgun (WGS) entry which is preliminary data.</text>
</comment>
<protein>
    <recommendedName>
        <fullName evidence="4">Cadherin domain-containing protein</fullName>
    </recommendedName>
</protein>
<evidence type="ECO:0000313" key="5">
    <source>
        <dbReference type="EMBL" id="MCP1728648.1"/>
    </source>
</evidence>
<proteinExistence type="predicted"/>
<accession>A0ABT1GEJ5</accession>
<dbReference type="InterPro" id="IPR015919">
    <property type="entry name" value="Cadherin-like_sf"/>
</dbReference>
<dbReference type="Gene3D" id="2.60.40.10">
    <property type="entry name" value="Immunoglobulins"/>
    <property type="match status" value="12"/>
</dbReference>
<dbReference type="InterPro" id="IPR028994">
    <property type="entry name" value="Integrin_alpha_N"/>
</dbReference>
<dbReference type="SUPFAM" id="SSF69318">
    <property type="entry name" value="Integrin alpha N-terminal domain"/>
    <property type="match status" value="1"/>
</dbReference>
<feature type="signal peptide" evidence="3">
    <location>
        <begin position="1"/>
        <end position="30"/>
    </location>
</feature>
<name>A0ABT1GEJ5_9GAMM</name>
<evidence type="ECO:0000313" key="6">
    <source>
        <dbReference type="Proteomes" id="UP001523550"/>
    </source>
</evidence>
<dbReference type="InterPro" id="IPR006644">
    <property type="entry name" value="Cadg"/>
</dbReference>
<keyword evidence="6" id="KW-1185">Reference proteome</keyword>
<keyword evidence="3" id="KW-0732">Signal</keyword>
<dbReference type="RefSeq" id="WP_253451282.1">
    <property type="nucleotide sequence ID" value="NZ_JALJYF010000003.1"/>
</dbReference>
<feature type="region of interest" description="Disordered" evidence="1">
    <location>
        <begin position="998"/>
        <end position="1020"/>
    </location>
</feature>
<dbReference type="PANTHER" id="PTHR24273">
    <property type="entry name" value="FI04643P-RELATED"/>
    <property type="match status" value="1"/>
</dbReference>
<dbReference type="SUPFAM" id="SSF49313">
    <property type="entry name" value="Cadherin-like"/>
    <property type="match status" value="10"/>
</dbReference>